<dbReference type="EnsemblPlants" id="AVESA.00010b.r2.7CG0692090.1">
    <property type="protein sequence ID" value="AVESA.00010b.r2.7CG0692090.1.CDS"/>
    <property type="gene ID" value="AVESA.00010b.r2.7CG0692090"/>
</dbReference>
<organism evidence="1 2">
    <name type="scientific">Avena sativa</name>
    <name type="common">Oat</name>
    <dbReference type="NCBI Taxonomy" id="4498"/>
    <lineage>
        <taxon>Eukaryota</taxon>
        <taxon>Viridiplantae</taxon>
        <taxon>Streptophyta</taxon>
        <taxon>Embryophyta</taxon>
        <taxon>Tracheophyta</taxon>
        <taxon>Spermatophyta</taxon>
        <taxon>Magnoliopsida</taxon>
        <taxon>Liliopsida</taxon>
        <taxon>Poales</taxon>
        <taxon>Poaceae</taxon>
        <taxon>BOP clade</taxon>
        <taxon>Pooideae</taxon>
        <taxon>Poodae</taxon>
        <taxon>Poeae</taxon>
        <taxon>Poeae Chloroplast Group 1 (Aveneae type)</taxon>
        <taxon>Aveninae</taxon>
        <taxon>Avena</taxon>
    </lineage>
</organism>
<dbReference type="Proteomes" id="UP001732700">
    <property type="component" value="Chromosome 7C"/>
</dbReference>
<evidence type="ECO:0000313" key="1">
    <source>
        <dbReference type="EnsemblPlants" id="AVESA.00010b.r2.7CG0692090.1.CDS"/>
    </source>
</evidence>
<name>A0ACD6A5G2_AVESA</name>
<proteinExistence type="predicted"/>
<accession>A0ACD6A5G2</accession>
<reference evidence="1" key="2">
    <citation type="submission" date="2025-09" db="UniProtKB">
        <authorList>
            <consortium name="EnsemblPlants"/>
        </authorList>
    </citation>
    <scope>IDENTIFICATION</scope>
</reference>
<reference evidence="1" key="1">
    <citation type="submission" date="2021-05" db="EMBL/GenBank/DDBJ databases">
        <authorList>
            <person name="Scholz U."/>
            <person name="Mascher M."/>
            <person name="Fiebig A."/>
        </authorList>
    </citation>
    <scope>NUCLEOTIDE SEQUENCE [LARGE SCALE GENOMIC DNA]</scope>
</reference>
<evidence type="ECO:0000313" key="2">
    <source>
        <dbReference type="Proteomes" id="UP001732700"/>
    </source>
</evidence>
<keyword evidence="2" id="KW-1185">Reference proteome</keyword>
<sequence length="624" mass="71276">MGMGCGRCERRDELDYCNLDDREKYFLMFMLDGCRSEMTVPDDFLKRFRGEIPREIKLETRNGYSYTVEVAKYPDKLVLREGWGAFVEAYDLQIDDSVVLRYNGNSQFKVIVFDRFGREKASSVVAENAPLSTYVQERIIGTPETLGLSRGHSQLPQMQSPTENVNHSQPVRTQVPTANLRCSERQPQPMQMLSPTANVDQFVGHSQPMQMTPPTGTLNHSNHNPQPVQMQLACELTERQSNLQRDNSGHGNKTVANSSGDSLSSTDDIDVCDTPRYMLGWKTHLSEAQKKEVDQKVQPMHFDNPIFVSMMNKCNVTGAFTLTVPKQYVKRYLGDKEQSICLQRLGKRWEVQFGGRPEKRRIIFGWRKFVKGNDVEMGDICIFELLMEQKTCTMEVHIIHAKDIDTSSKIGRDGVEERHKDATKEADHSHSCPHFKQMQLHNETVEDSLAQPQPMQIQPPSTEERLRLQSDNSSLGNKRDSLSSEDIGHEIDTFPGYVTARFTRLTQVQEEAVKQKVQRIHSGIPVYVAVMQKTNVTGRFTIRISNKYVKKYFGGEVRDFCLERLGQRCQVRFGSRPGDKRIVSGWAKFVKENDVKTGDICLFEPLNHRKLPAMKVHIISVSVD</sequence>
<protein>
    <submittedName>
        <fullName evidence="1">Uncharacterized protein</fullName>
    </submittedName>
</protein>